<keyword evidence="7 24" id="KW-0732">Signal</keyword>
<evidence type="ECO:0000256" key="12">
    <source>
        <dbReference type="ARBA" id="ARBA00033646"/>
    </source>
</evidence>
<dbReference type="AlphaFoldDB" id="A0A835NIC4"/>
<evidence type="ECO:0000256" key="9">
    <source>
        <dbReference type="ARBA" id="ARBA00022919"/>
    </source>
</evidence>
<dbReference type="GO" id="GO:0004348">
    <property type="term" value="F:glucosylceramidase activity"/>
    <property type="evidence" value="ECO:0007669"/>
    <property type="project" value="UniProtKB-EC"/>
</dbReference>
<dbReference type="GO" id="GO:0006914">
    <property type="term" value="P:autophagy"/>
    <property type="evidence" value="ECO:0007669"/>
    <property type="project" value="UniProtKB-ARBA"/>
</dbReference>
<comment type="subcellular location">
    <subcellularLocation>
        <location evidence="2">Lysosome membrane</location>
        <topology evidence="2">Peripheral membrane protein</topology>
        <orientation evidence="2">Lumenal side</orientation>
    </subcellularLocation>
</comment>
<dbReference type="GO" id="GO:0016241">
    <property type="term" value="P:regulation of macroautophagy"/>
    <property type="evidence" value="ECO:0007669"/>
    <property type="project" value="UniProtKB-ARBA"/>
</dbReference>
<dbReference type="GO" id="GO:0046527">
    <property type="term" value="F:glucosyltransferase activity"/>
    <property type="evidence" value="ECO:0007669"/>
    <property type="project" value="UniProtKB-ARBA"/>
</dbReference>
<evidence type="ECO:0000256" key="2">
    <source>
        <dbReference type="ARBA" id="ARBA00004207"/>
    </source>
</evidence>
<dbReference type="GO" id="GO:0042176">
    <property type="term" value="P:regulation of protein catabolic process"/>
    <property type="evidence" value="ECO:0007669"/>
    <property type="project" value="UniProtKB-ARBA"/>
</dbReference>
<comment type="catalytic activity">
    <reaction evidence="22">
        <text>beta-D-glucosyl-N-(9Z-octadecenoyl)-sphing-4E-enine + cholesterol = N-(9Z-octadecenoyl)-sphing-4-enine + cholesteryl 3-beta-D-glucoside</text>
        <dbReference type="Rhea" id="RHEA:58324"/>
        <dbReference type="ChEBI" id="CHEBI:16113"/>
        <dbReference type="ChEBI" id="CHEBI:17495"/>
        <dbReference type="ChEBI" id="CHEBI:77996"/>
        <dbReference type="ChEBI" id="CHEBI:139140"/>
    </reaction>
    <physiologicalReaction direction="left-to-right" evidence="22">
        <dbReference type="Rhea" id="RHEA:58325"/>
    </physiologicalReaction>
    <physiologicalReaction direction="right-to-left" evidence="22">
        <dbReference type="Rhea" id="RHEA:58326"/>
    </physiologicalReaction>
</comment>
<keyword evidence="8 23" id="KW-0378">Hydrolase</keyword>
<evidence type="ECO:0000256" key="23">
    <source>
        <dbReference type="RuleBase" id="RU361188"/>
    </source>
</evidence>
<dbReference type="InterPro" id="IPR001139">
    <property type="entry name" value="Glyco_hydro_30"/>
</dbReference>
<comment type="similarity">
    <text evidence="6 23">Belongs to the glycosyl hydrolase 30 family.</text>
</comment>
<comment type="catalytic activity">
    <reaction evidence="17">
        <text>a beta-D-galactosyl-(1&lt;-&gt;1')-N-acylsphing-4-enine + cholesterol = cholesteryl 3-beta-D-galactoside + an N-acylsphing-4-enine</text>
        <dbReference type="Rhea" id="RHEA:70235"/>
        <dbReference type="ChEBI" id="CHEBI:16113"/>
        <dbReference type="ChEBI" id="CHEBI:18390"/>
        <dbReference type="ChEBI" id="CHEBI:52639"/>
        <dbReference type="ChEBI" id="CHEBI:189066"/>
    </reaction>
    <physiologicalReaction direction="left-to-right" evidence="17">
        <dbReference type="Rhea" id="RHEA:70236"/>
    </physiologicalReaction>
    <physiologicalReaction direction="right-to-left" evidence="17">
        <dbReference type="Rhea" id="RHEA:70237"/>
    </physiologicalReaction>
</comment>
<protein>
    <recommendedName>
        <fullName evidence="23">Glucosylceramidase</fullName>
        <ecNumber evidence="23">3.2.1.45</ecNumber>
    </recommendedName>
</protein>
<keyword evidence="29" id="KW-1185">Reference proteome</keyword>
<feature type="domain" description="Glycosyl hydrolase family 30 TIM-barrel" evidence="25">
    <location>
        <begin position="649"/>
        <end position="686"/>
    </location>
</feature>
<evidence type="ECO:0000256" key="1">
    <source>
        <dbReference type="ARBA" id="ARBA00001013"/>
    </source>
</evidence>
<sequence length="1235" mass="138126">MGAVGALCRRLLLVLLAVHRAAGARPCSPKYFGRDAMVCVCNTTYCDTLDPLVLPALGSYVKYESSKAGKRLERSEGIFQRRLCAPGTATGGRDGMDPAATPRHDVVLTLDVTQRFQRVKGFGGSITDAAAINILSLPERAQDHLLRSYFSEEGLEYNLIRLPMASCDFSLHAYTYDDVPYDYELTHFSLRDEDTKLKASSGKEQGGIPLLHRALAMSKRPLSLYASPWTSPTWMKTSESYVGKGTLKGQAGDKYHKTWANYFVRFLDEYAKHNLTFWAVTAENEPTAGLINNYPFQCLGFTAEQQRDFIARDLGPALANSSHRHIQLIILDDNRLHLPHWARVVLEDEEAARYVHGIGIHWYLDFIGPIQDTVLPTHELFPDYFILATEACIGAHFWERDVILGCWERGNQYSHSILMNLNHFVAGWTDWNLALDLEGGPNWVKNYVDSPIIVDSSEGIFYKQPMFYHMGHFSKFIPEGSQRVGLVASRESKKTALEYTAFERPDGAVVVVVLNRTSLSGWQTLSASSRPWLRPTPSRPTCGCGSARPCIPKDFGHGSLVCVCNATYCDTLDPLVLPAPGSYVKYESSKAGKRLERSEGRFQSSLHTPGSATGGWRCHRGTRRHHGLSRALPAGLLLTLNISTLYQHVKGFGGSLSDAAAMNILKLSQPAQDNLLRSYFSENGERCGHGRASRWWGHQRWLCLSLPQGHRHLDACSGIEYNLIRVPMACSDFSVRPYSYDDVPDDYELKHFRLADEDVKMKIPLLCRALAMSKRPLLLFASPWTAPAWMKSNGDVRGKGTLKGKAGDKYHKTWANYFIKYCLWSQAGVDSRRIGFLDEYAKHNVTFWAVTAQNEPLAGLFTPPQAPTIAFTAAQQRDFIAQDLGPALARSPHRTQLLMLDDQRIHLPHWAKVVKSSSPSSPSTSCPSPRVYGKWSQQPLPALESGSKLGLLEGEPELALSRVPASACARRDHGMAAGLEHTRGMWQQQSQVLGNATAARYVSGLAVHWYLDAIVPPGCSLEATHKLFPDHFLLYTEACTGFFMFRFAVSLGCWERGDHYSYSILTVMNHFVSGWTDWNLVLDLEGGPNWVKNFVDSPVIVDGSKDVFYKQPMFYHLGHFRPGAEPLSWSSPHSKFIPEGSRRVGLHRSRRCLLCQLEHVAVLRPDGALVLVVLNRSARAEDRGDAQPWLCRPAQLLSLPRFGRDVPFGIRDPAMGFIETVAPAHSIQTYLWRQQ</sequence>
<dbReference type="Gene3D" id="2.60.40.1180">
    <property type="entry name" value="Golgi alpha-mannosidase II"/>
    <property type="match status" value="1"/>
</dbReference>
<evidence type="ECO:0000313" key="29">
    <source>
        <dbReference type="Proteomes" id="UP000618051"/>
    </source>
</evidence>
<reference evidence="27" key="1">
    <citation type="submission" date="2020-10" db="EMBL/GenBank/DDBJ databases">
        <title>Feather gene expression reveals the developmental basis of iridescence in African starlings.</title>
        <authorList>
            <person name="Rubenstein D.R."/>
        </authorList>
    </citation>
    <scope>NUCLEOTIDE SEQUENCE</scope>
    <source>
        <strain evidence="27">SS15</strain>
        <tissue evidence="27">Liver</tissue>
    </source>
</reference>
<comment type="catalytic activity">
    <reaction evidence="13">
        <text>a beta-D-galactosyl-(1&lt;-&gt;1')-N-acylsphing-4-enine + H2O = an N-acylsphing-4-enine + D-galactose</text>
        <dbReference type="Rhea" id="RHEA:14297"/>
        <dbReference type="ChEBI" id="CHEBI:4139"/>
        <dbReference type="ChEBI" id="CHEBI:15377"/>
        <dbReference type="ChEBI" id="CHEBI:18390"/>
        <dbReference type="ChEBI" id="CHEBI:52639"/>
        <dbReference type="EC" id="3.2.1.46"/>
    </reaction>
    <physiologicalReaction direction="left-to-right" evidence="13">
        <dbReference type="Rhea" id="RHEA:14298"/>
    </physiologicalReaction>
</comment>
<dbReference type="GO" id="GO:0008203">
    <property type="term" value="P:cholesterol metabolic process"/>
    <property type="evidence" value="ECO:0007669"/>
    <property type="project" value="UniProtKB-UniPathway"/>
</dbReference>
<dbReference type="Pfam" id="PF02055">
    <property type="entry name" value="Glyco_hydro_30"/>
    <property type="match status" value="4"/>
</dbReference>
<evidence type="ECO:0000259" key="26">
    <source>
        <dbReference type="Pfam" id="PF17189"/>
    </source>
</evidence>
<evidence type="ECO:0000256" key="20">
    <source>
        <dbReference type="ARBA" id="ARBA00048880"/>
    </source>
</evidence>
<evidence type="ECO:0000256" key="6">
    <source>
        <dbReference type="ARBA" id="ARBA00005382"/>
    </source>
</evidence>
<dbReference type="GO" id="GO:0032006">
    <property type="term" value="P:regulation of TOR signaling"/>
    <property type="evidence" value="ECO:0007669"/>
    <property type="project" value="UniProtKB-ARBA"/>
</dbReference>
<comment type="pathway">
    <text evidence="4">Sphingolipid metabolism.</text>
</comment>
<evidence type="ECO:0000256" key="24">
    <source>
        <dbReference type="SAM" id="SignalP"/>
    </source>
</evidence>
<evidence type="ECO:0000259" key="25">
    <source>
        <dbReference type="Pfam" id="PF02055"/>
    </source>
</evidence>
<dbReference type="GO" id="GO:0004336">
    <property type="term" value="F:galactosylceramidase activity"/>
    <property type="evidence" value="ECO:0007669"/>
    <property type="project" value="UniProtKB-EC"/>
</dbReference>
<comment type="catalytic activity">
    <reaction evidence="12">
        <text>cholesteryl 3-beta-D-glucoside + H2O = cholesterol + D-glucose</text>
        <dbReference type="Rhea" id="RHEA:11956"/>
        <dbReference type="ChEBI" id="CHEBI:4167"/>
        <dbReference type="ChEBI" id="CHEBI:15377"/>
        <dbReference type="ChEBI" id="CHEBI:16113"/>
        <dbReference type="ChEBI" id="CHEBI:17495"/>
    </reaction>
    <physiologicalReaction direction="left-to-right" evidence="12">
        <dbReference type="Rhea" id="RHEA:11957"/>
    </physiologicalReaction>
</comment>
<evidence type="ECO:0000256" key="5">
    <source>
        <dbReference type="ARBA" id="ARBA00005189"/>
    </source>
</evidence>
<comment type="pathway">
    <text evidence="5">Lipid metabolism.</text>
</comment>
<dbReference type="GO" id="GO:0010605">
    <property type="term" value="P:negative regulation of macromolecule metabolic process"/>
    <property type="evidence" value="ECO:0007669"/>
    <property type="project" value="UniProtKB-ARBA"/>
</dbReference>
<evidence type="ECO:0000256" key="15">
    <source>
        <dbReference type="ARBA" id="ARBA00048055"/>
    </source>
</evidence>
<dbReference type="PANTHER" id="PTHR11069:SF23">
    <property type="entry name" value="LYSOSOMAL ACID GLUCOSYLCERAMIDASE"/>
    <property type="match status" value="1"/>
</dbReference>
<evidence type="ECO:0000256" key="22">
    <source>
        <dbReference type="ARBA" id="ARBA00049516"/>
    </source>
</evidence>
<evidence type="ECO:0000256" key="16">
    <source>
        <dbReference type="ARBA" id="ARBA00048111"/>
    </source>
</evidence>
<feature type="domain" description="Glycosyl hydrolase family 30 beta sandwich" evidence="26">
    <location>
        <begin position="1140"/>
        <end position="1178"/>
    </location>
</feature>
<proteinExistence type="inferred from homology"/>
<evidence type="ECO:0000256" key="10">
    <source>
        <dbReference type="ARBA" id="ARBA00023098"/>
    </source>
</evidence>
<reference evidence="28 29" key="2">
    <citation type="journal article" date="2021" name="J. Hered.">
        <title>Feather Gene Expression Elucidates the Developmental Basis of Plumage Iridescence in African Starlings.</title>
        <authorList>
            <person name="Rubenstein D.R."/>
            <person name="Corvelo A."/>
            <person name="MacManes M.D."/>
            <person name="Maia R."/>
            <person name="Narzisi G."/>
            <person name="Rousaki A."/>
            <person name="Vandenabeele P."/>
            <person name="Shawkey M.D."/>
            <person name="Solomon J."/>
        </authorList>
    </citation>
    <scope>NUCLEOTIDE SEQUENCE [LARGE SCALE GENOMIC DNA]</scope>
    <source>
        <strain evidence="28">SS15</strain>
    </source>
</reference>
<dbReference type="SUPFAM" id="SSF51011">
    <property type="entry name" value="Glycosyl hydrolase domain"/>
    <property type="match status" value="3"/>
</dbReference>
<evidence type="ECO:0000256" key="13">
    <source>
        <dbReference type="ARBA" id="ARBA00033698"/>
    </source>
</evidence>
<evidence type="ECO:0000256" key="4">
    <source>
        <dbReference type="ARBA" id="ARBA00004991"/>
    </source>
</evidence>
<comment type="catalytic activity">
    <reaction evidence="14">
        <text>1-(beta-D-galactosyl)-N-dodecanoylsphing-4-enine + cholesterol = cholesteryl 3-beta-D-galactoside + N-dodecanoylsphing-4-enine</text>
        <dbReference type="Rhea" id="RHEA:70255"/>
        <dbReference type="ChEBI" id="CHEBI:16113"/>
        <dbReference type="ChEBI" id="CHEBI:72956"/>
        <dbReference type="ChEBI" id="CHEBI:73432"/>
        <dbReference type="ChEBI" id="CHEBI:189066"/>
    </reaction>
    <physiologicalReaction direction="left-to-right" evidence="14">
        <dbReference type="Rhea" id="RHEA:70256"/>
    </physiologicalReaction>
    <physiologicalReaction direction="right-to-left" evidence="14">
        <dbReference type="Rhea" id="RHEA:70257"/>
    </physiologicalReaction>
</comment>
<comment type="catalytic activity">
    <reaction evidence="19">
        <text>a beta-D-xylosyl-(1&lt;-&gt;1')-N-acylsphing-4-enine + cholesterol = cholesteryl 3-beta-D-xyloside + an N-acylsphing-4-enine</text>
        <dbReference type="Rhea" id="RHEA:70239"/>
        <dbReference type="ChEBI" id="CHEBI:16113"/>
        <dbReference type="ChEBI" id="CHEBI:52639"/>
        <dbReference type="ChEBI" id="CHEBI:189067"/>
        <dbReference type="ChEBI" id="CHEBI:189068"/>
    </reaction>
    <physiologicalReaction direction="left-to-right" evidence="19">
        <dbReference type="Rhea" id="RHEA:70240"/>
    </physiologicalReaction>
</comment>
<evidence type="ECO:0000256" key="19">
    <source>
        <dbReference type="ARBA" id="ARBA00048817"/>
    </source>
</evidence>
<dbReference type="InterPro" id="IPR013780">
    <property type="entry name" value="Glyco_hydro_b"/>
</dbReference>
<comment type="catalytic activity">
    <reaction evidence="18">
        <text>beta-D-glucosyl-N-dodecanoylsphing-4-enine + cholesterol = N-dodecanoylsphing-4-enine + cholesteryl 3-beta-D-glucoside</text>
        <dbReference type="Rhea" id="RHEA:70307"/>
        <dbReference type="ChEBI" id="CHEBI:16113"/>
        <dbReference type="ChEBI" id="CHEBI:17495"/>
        <dbReference type="ChEBI" id="CHEBI:72956"/>
        <dbReference type="ChEBI" id="CHEBI:76297"/>
    </reaction>
    <physiologicalReaction direction="left-to-right" evidence="18">
        <dbReference type="Rhea" id="RHEA:70308"/>
    </physiologicalReaction>
    <physiologicalReaction direction="right-to-left" evidence="18">
        <dbReference type="Rhea" id="RHEA:70309"/>
    </physiologicalReaction>
</comment>
<comment type="catalytic activity">
    <reaction evidence="20">
        <text>beta-D-glucosyl-(1&lt;-&gt;1')-N-(15Z-tetracosenoyl)-sphing-4-enine + cholesterol = N-(15Z-tetracosenoyl)-sphing-4-enine + cholesteryl 3-beta-D-glucoside</text>
        <dbReference type="Rhea" id="RHEA:70315"/>
        <dbReference type="ChEBI" id="CHEBI:16113"/>
        <dbReference type="ChEBI" id="CHEBI:17495"/>
        <dbReference type="ChEBI" id="CHEBI:74450"/>
        <dbReference type="ChEBI" id="CHEBI:76302"/>
    </reaction>
    <physiologicalReaction direction="left-to-right" evidence="20">
        <dbReference type="Rhea" id="RHEA:70316"/>
    </physiologicalReaction>
    <physiologicalReaction direction="right-to-left" evidence="20">
        <dbReference type="Rhea" id="RHEA:70317"/>
    </physiologicalReaction>
</comment>
<comment type="catalytic activity">
    <reaction evidence="15">
        <text>a beta-D-glucosyl-(1&lt;-&gt;1')-N-acylsphing-4-enine + cholesterol = cholesteryl 3-beta-D-glucoside + an N-acylsphing-4-enine</text>
        <dbReference type="Rhea" id="RHEA:58264"/>
        <dbReference type="ChEBI" id="CHEBI:16113"/>
        <dbReference type="ChEBI" id="CHEBI:17495"/>
        <dbReference type="ChEBI" id="CHEBI:22801"/>
        <dbReference type="ChEBI" id="CHEBI:52639"/>
    </reaction>
    <physiologicalReaction direction="left-to-right" evidence="15">
        <dbReference type="Rhea" id="RHEA:58265"/>
    </physiologicalReaction>
    <physiologicalReaction direction="right-to-left" evidence="15">
        <dbReference type="Rhea" id="RHEA:58266"/>
    </physiologicalReaction>
</comment>
<dbReference type="Pfam" id="PF17189">
    <property type="entry name" value="Glyco_hydro_30C"/>
    <property type="match status" value="2"/>
</dbReference>
<dbReference type="PANTHER" id="PTHR11069">
    <property type="entry name" value="GLUCOSYLCERAMIDASE"/>
    <property type="match status" value="1"/>
</dbReference>
<dbReference type="GO" id="GO:0005765">
    <property type="term" value="C:lysosomal membrane"/>
    <property type="evidence" value="ECO:0007669"/>
    <property type="project" value="UniProtKB-SubCell"/>
</dbReference>
<feature type="domain" description="Glycosyl hydrolase family 30 TIM-barrel" evidence="25">
    <location>
        <begin position="119"/>
        <end position="477"/>
    </location>
</feature>
<evidence type="ECO:0000256" key="11">
    <source>
        <dbReference type="ARBA" id="ARBA00033633"/>
    </source>
</evidence>
<feature type="domain" description="Glycosyl hydrolase family 30 beta sandwich" evidence="26">
    <location>
        <begin position="480"/>
        <end position="519"/>
    </location>
</feature>
<comment type="pathway">
    <text evidence="3">Steroid metabolism; cholesterol metabolism.</text>
</comment>
<dbReference type="EC" id="3.2.1.45" evidence="23"/>
<evidence type="ECO:0000256" key="18">
    <source>
        <dbReference type="ARBA" id="ARBA00048698"/>
    </source>
</evidence>
<evidence type="ECO:0000313" key="27">
    <source>
        <dbReference type="EMBL" id="KAG0116007.1"/>
    </source>
</evidence>
<name>A0A835NIC4_9PASS</name>
<dbReference type="Proteomes" id="UP000618051">
    <property type="component" value="Unassembled WGS sequence"/>
</dbReference>
<feature type="chain" id="PRO_5032682359" description="Glucosylceramidase" evidence="24">
    <location>
        <begin position="24"/>
        <end position="1235"/>
    </location>
</feature>
<evidence type="ECO:0000256" key="3">
    <source>
        <dbReference type="ARBA" id="ARBA00004731"/>
    </source>
</evidence>
<dbReference type="FunFam" id="3.20.20.80:FF:000030">
    <property type="entry name" value="Lysosomal acid glucosylceramidase"/>
    <property type="match status" value="1"/>
</dbReference>
<organism evidence="27">
    <name type="scientific">Lamprotornis superbus</name>
    <dbReference type="NCBI Taxonomy" id="245042"/>
    <lineage>
        <taxon>Eukaryota</taxon>
        <taxon>Metazoa</taxon>
        <taxon>Chordata</taxon>
        <taxon>Craniata</taxon>
        <taxon>Vertebrata</taxon>
        <taxon>Euteleostomi</taxon>
        <taxon>Archelosauria</taxon>
        <taxon>Archosauria</taxon>
        <taxon>Dinosauria</taxon>
        <taxon>Saurischia</taxon>
        <taxon>Theropoda</taxon>
        <taxon>Coelurosauria</taxon>
        <taxon>Aves</taxon>
        <taxon>Neognathae</taxon>
        <taxon>Neoaves</taxon>
        <taxon>Telluraves</taxon>
        <taxon>Australaves</taxon>
        <taxon>Passeriformes</taxon>
        <taxon>Sturnidae</taxon>
        <taxon>Lamprotornis</taxon>
    </lineage>
</organism>
<keyword evidence="10 23" id="KW-0443">Lipid metabolism</keyword>
<dbReference type="InterPro" id="IPR033453">
    <property type="entry name" value="Glyco_hydro_30_TIM-barrel"/>
</dbReference>
<reference evidence="28" key="3">
    <citation type="submission" date="2022-01" db="EMBL/GenBank/DDBJ databases">
        <authorList>
            <person name="Rubenstein D.R."/>
        </authorList>
    </citation>
    <scope>NUCLEOTIDE SEQUENCE</scope>
    <source>
        <strain evidence="28">SS15</strain>
        <tissue evidence="28">Liver</tissue>
    </source>
</reference>
<dbReference type="OrthoDB" id="2160638at2759"/>
<comment type="catalytic activity">
    <reaction evidence="16">
        <text>beta-D-glucosyl-(1&lt;-&gt;1)-N-octadecanoylsphing-4-enine + cholesterol = cholesteryl 3-beta-D-glucoside + N-octadecanoylsphing-4-enine</text>
        <dbReference type="Rhea" id="RHEA:70311"/>
        <dbReference type="ChEBI" id="CHEBI:16113"/>
        <dbReference type="ChEBI" id="CHEBI:17495"/>
        <dbReference type="ChEBI" id="CHEBI:72961"/>
        <dbReference type="ChEBI" id="CHEBI:84719"/>
    </reaction>
    <physiologicalReaction direction="left-to-right" evidence="16">
        <dbReference type="Rhea" id="RHEA:70312"/>
    </physiologicalReaction>
    <physiologicalReaction direction="right-to-left" evidence="16">
        <dbReference type="Rhea" id="RHEA:70313"/>
    </physiologicalReaction>
</comment>
<gene>
    <name evidence="28" type="ORF">IHE44_0010643</name>
    <name evidence="27" type="ORF">IHE44_004835</name>
</gene>
<dbReference type="InterPro" id="IPR033452">
    <property type="entry name" value="GH30_C"/>
</dbReference>
<dbReference type="Gene3D" id="3.20.20.80">
    <property type="entry name" value="Glycosidases"/>
    <property type="match status" value="4"/>
</dbReference>
<dbReference type="GO" id="GO:0005102">
    <property type="term" value="F:signaling receptor binding"/>
    <property type="evidence" value="ECO:0007669"/>
    <property type="project" value="UniProtKB-ARBA"/>
</dbReference>
<dbReference type="GO" id="GO:0008422">
    <property type="term" value="F:beta-glucosidase activity"/>
    <property type="evidence" value="ECO:0007669"/>
    <property type="project" value="UniProtKB-ARBA"/>
</dbReference>
<keyword evidence="23" id="KW-0326">Glycosidase</keyword>
<evidence type="ECO:0000256" key="21">
    <source>
        <dbReference type="ARBA" id="ARBA00049379"/>
    </source>
</evidence>
<evidence type="ECO:0000256" key="7">
    <source>
        <dbReference type="ARBA" id="ARBA00022729"/>
    </source>
</evidence>
<feature type="domain" description="Glycosyl hydrolase family 30 TIM-barrel" evidence="25">
    <location>
        <begin position="990"/>
        <end position="1120"/>
    </location>
</feature>
<dbReference type="UniPathway" id="UPA00296"/>
<dbReference type="GO" id="GO:0042391">
    <property type="term" value="P:regulation of membrane potential"/>
    <property type="evidence" value="ECO:0007669"/>
    <property type="project" value="UniProtKB-ARBA"/>
</dbReference>
<keyword evidence="9 23" id="KW-0746">Sphingolipid metabolism</keyword>
<dbReference type="SUPFAM" id="SSF51445">
    <property type="entry name" value="(Trans)glycosidases"/>
    <property type="match status" value="2"/>
</dbReference>
<dbReference type="EMBL" id="JADDUC020000033">
    <property type="protein sequence ID" value="KAI1229933.1"/>
    <property type="molecule type" value="Genomic_DNA"/>
</dbReference>
<comment type="catalytic activity">
    <reaction evidence="1">
        <text>a beta-D-glucosyl-(1&lt;-&gt;1')-N-acylsphing-4-enine + H2O = an N-acylsphing-4-enine + D-glucose</text>
        <dbReference type="Rhea" id="RHEA:13269"/>
        <dbReference type="ChEBI" id="CHEBI:4167"/>
        <dbReference type="ChEBI" id="CHEBI:15377"/>
        <dbReference type="ChEBI" id="CHEBI:22801"/>
        <dbReference type="ChEBI" id="CHEBI:52639"/>
        <dbReference type="EC" id="3.2.1.45"/>
    </reaction>
    <physiologicalReaction direction="left-to-right" evidence="1">
        <dbReference type="Rhea" id="RHEA:13270"/>
    </physiologicalReaction>
</comment>
<comment type="catalytic activity">
    <reaction evidence="11">
        <text>beta-D-xylosyl-(1&lt;-&gt;1')-N-(9Z-octadecenoyl)-sphing-4-enine + cholesterol = cholesteryl 3-beta-D-xyloside + N-(9Z-octadecenoyl)-sphing-4-enine</text>
        <dbReference type="Rhea" id="RHEA:70251"/>
        <dbReference type="ChEBI" id="CHEBI:16113"/>
        <dbReference type="ChEBI" id="CHEBI:77996"/>
        <dbReference type="ChEBI" id="CHEBI:189067"/>
        <dbReference type="ChEBI" id="CHEBI:189081"/>
    </reaction>
    <physiologicalReaction direction="left-to-right" evidence="11">
        <dbReference type="Rhea" id="RHEA:70252"/>
    </physiologicalReaction>
</comment>
<feature type="domain" description="Glycosyl hydrolase family 30 TIM-barrel" evidence="25">
    <location>
        <begin position="717"/>
        <end position="915"/>
    </location>
</feature>
<evidence type="ECO:0000256" key="8">
    <source>
        <dbReference type="ARBA" id="ARBA00022801"/>
    </source>
</evidence>
<comment type="catalytic activity">
    <reaction evidence="21">
        <text>beta-D-glucosyl-N-octanoylsphing-4E-enine + cholesterol = N-octanoylsphing-4-enine + cholesteryl 3-beta-D-glucoside</text>
        <dbReference type="Rhea" id="RHEA:70303"/>
        <dbReference type="ChEBI" id="CHEBI:16113"/>
        <dbReference type="ChEBI" id="CHEBI:17495"/>
        <dbReference type="ChEBI" id="CHEBI:45815"/>
        <dbReference type="ChEBI" id="CHEBI:65222"/>
    </reaction>
    <physiologicalReaction direction="left-to-right" evidence="21">
        <dbReference type="Rhea" id="RHEA:70304"/>
    </physiologicalReaction>
    <physiologicalReaction direction="right-to-left" evidence="21">
        <dbReference type="Rhea" id="RHEA:70305"/>
    </physiologicalReaction>
</comment>
<dbReference type="EMBL" id="JADDUC010000189">
    <property type="protein sequence ID" value="KAG0116007.1"/>
    <property type="molecule type" value="Genomic_DNA"/>
</dbReference>
<accession>A0A835NIC4</accession>
<feature type="signal peptide" evidence="24">
    <location>
        <begin position="1"/>
        <end position="23"/>
    </location>
</feature>
<dbReference type="InterPro" id="IPR017853">
    <property type="entry name" value="GH"/>
</dbReference>
<comment type="caution">
    <text evidence="27">The sequence shown here is derived from an EMBL/GenBank/DDBJ whole genome shotgun (WGS) entry which is preliminary data.</text>
</comment>
<dbReference type="GO" id="GO:0030163">
    <property type="term" value="P:protein catabolic process"/>
    <property type="evidence" value="ECO:0007669"/>
    <property type="project" value="UniProtKB-ARBA"/>
</dbReference>
<dbReference type="GO" id="GO:0006680">
    <property type="term" value="P:glucosylceramide catabolic process"/>
    <property type="evidence" value="ECO:0007669"/>
    <property type="project" value="TreeGrafter"/>
</dbReference>
<evidence type="ECO:0000256" key="14">
    <source>
        <dbReference type="ARBA" id="ARBA00033703"/>
    </source>
</evidence>
<evidence type="ECO:0000256" key="17">
    <source>
        <dbReference type="ARBA" id="ARBA00048182"/>
    </source>
</evidence>
<dbReference type="GO" id="GO:0007040">
    <property type="term" value="P:lysosome organization"/>
    <property type="evidence" value="ECO:0007669"/>
    <property type="project" value="UniProtKB-ARBA"/>
</dbReference>
<evidence type="ECO:0000313" key="28">
    <source>
        <dbReference type="EMBL" id="KAI1229933.1"/>
    </source>
</evidence>